<protein>
    <submittedName>
        <fullName evidence="7">Processive diacylglycerol beta-glucosyltransferase</fullName>
        <ecNumber evidence="7">2.4.1.315</ecNumber>
    </submittedName>
</protein>
<dbReference type="AlphaFoldDB" id="A0A644XXT5"/>
<name>A0A644XXT5_9ZZZZ</name>
<feature type="domain" description="Diacylglycerol glucosyltransferase N-terminal" evidence="6">
    <location>
        <begin position="75"/>
        <end position="236"/>
    </location>
</feature>
<dbReference type="GO" id="GO:0009247">
    <property type="term" value="P:glycolipid biosynthetic process"/>
    <property type="evidence" value="ECO:0007669"/>
    <property type="project" value="InterPro"/>
</dbReference>
<dbReference type="EC" id="2.4.1.315" evidence="7"/>
<dbReference type="GO" id="GO:0016758">
    <property type="term" value="F:hexosyltransferase activity"/>
    <property type="evidence" value="ECO:0007669"/>
    <property type="project" value="InterPro"/>
</dbReference>
<evidence type="ECO:0000256" key="4">
    <source>
        <dbReference type="ARBA" id="ARBA00022679"/>
    </source>
</evidence>
<dbReference type="EMBL" id="VSSQ01003392">
    <property type="protein sequence ID" value="MPM20481.1"/>
    <property type="molecule type" value="Genomic_DNA"/>
</dbReference>
<proteinExistence type="inferred from homology"/>
<evidence type="ECO:0000256" key="2">
    <source>
        <dbReference type="ARBA" id="ARBA00006962"/>
    </source>
</evidence>
<feature type="domain" description="Glycosyl transferase family 28 C-terminal" evidence="5">
    <location>
        <begin position="281"/>
        <end position="391"/>
    </location>
</feature>
<comment type="similarity">
    <text evidence="2">Belongs to the glycosyltransferase 28 family.</text>
</comment>
<evidence type="ECO:0000256" key="1">
    <source>
        <dbReference type="ARBA" id="ARBA00004370"/>
    </source>
</evidence>
<dbReference type="GO" id="GO:0016020">
    <property type="term" value="C:membrane"/>
    <property type="evidence" value="ECO:0007669"/>
    <property type="project" value="UniProtKB-SubCell"/>
</dbReference>
<evidence type="ECO:0000259" key="5">
    <source>
        <dbReference type="Pfam" id="PF04101"/>
    </source>
</evidence>
<dbReference type="Pfam" id="PF04101">
    <property type="entry name" value="Glyco_tran_28_C"/>
    <property type="match status" value="1"/>
</dbReference>
<keyword evidence="4 7" id="KW-0808">Transferase</keyword>
<evidence type="ECO:0000256" key="3">
    <source>
        <dbReference type="ARBA" id="ARBA00022676"/>
    </source>
</evidence>
<dbReference type="InterPro" id="IPR007235">
    <property type="entry name" value="Glyco_trans_28_C"/>
</dbReference>
<dbReference type="InterPro" id="IPR009695">
    <property type="entry name" value="Diacylglyc_glucosyltr_N"/>
</dbReference>
<dbReference type="Pfam" id="PF06925">
    <property type="entry name" value="MGDG_synth"/>
    <property type="match status" value="1"/>
</dbReference>
<evidence type="ECO:0000259" key="6">
    <source>
        <dbReference type="Pfam" id="PF06925"/>
    </source>
</evidence>
<sequence>MIQAQGIPPAPVCLGPGKRTISKISHFFRIVPSLISCFYRILHTAQGNKYAAQGKKYGVDYMNILILTGSFGMGHNSAASAIAEKIKAEYEDANIFIEDLFSETLKINNYSLPYSIFMRYGKSLYNFAYRCTEDSGVVTKLPFNTFFQHVLHKLINKTGADIVISTYSGCSKAVSEYKRLTKSNVPFISCITDVALHGTWLQPGTDLYLVAAPATKEELVAKGVLPQRIVVSGVPVRDEFDRVSARKVLSGEKRLLIMGGGLGLLPSTKDFYEEINQLSGVKTTVITGKNDKLFKTLDGKYENIEVLPFVDDMPRYMKEADLLLSKPGGITMFEAISAELPLLIFPPFLQQEIKNGQFILDNGIGDILPDDEGAWSKKIGDMLEDCGQQASIRESMKALKKTFDERALLHAIGKYERQCA</sequence>
<dbReference type="Gene3D" id="3.40.50.2000">
    <property type="entry name" value="Glycogen Phosphorylase B"/>
    <property type="match status" value="1"/>
</dbReference>
<gene>
    <name evidence="7" type="primary">ugtP_13</name>
    <name evidence="7" type="ORF">SDC9_66911</name>
</gene>
<evidence type="ECO:0000313" key="7">
    <source>
        <dbReference type="EMBL" id="MPM20481.1"/>
    </source>
</evidence>
<keyword evidence="3 7" id="KW-0328">Glycosyltransferase</keyword>
<accession>A0A644XXT5</accession>
<reference evidence="7" key="1">
    <citation type="submission" date="2019-08" db="EMBL/GenBank/DDBJ databases">
        <authorList>
            <person name="Kucharzyk K."/>
            <person name="Murdoch R.W."/>
            <person name="Higgins S."/>
            <person name="Loffler F."/>
        </authorList>
    </citation>
    <scope>NUCLEOTIDE SEQUENCE</scope>
</reference>
<dbReference type="InterPro" id="IPR050519">
    <property type="entry name" value="Glycosyltransf_28_UgtP"/>
</dbReference>
<dbReference type="PANTHER" id="PTHR43025">
    <property type="entry name" value="MONOGALACTOSYLDIACYLGLYCEROL SYNTHASE"/>
    <property type="match status" value="1"/>
</dbReference>
<comment type="subcellular location">
    <subcellularLocation>
        <location evidence="1">Membrane</location>
    </subcellularLocation>
</comment>
<comment type="caution">
    <text evidence="7">The sequence shown here is derived from an EMBL/GenBank/DDBJ whole genome shotgun (WGS) entry which is preliminary data.</text>
</comment>
<organism evidence="7">
    <name type="scientific">bioreactor metagenome</name>
    <dbReference type="NCBI Taxonomy" id="1076179"/>
    <lineage>
        <taxon>unclassified sequences</taxon>
        <taxon>metagenomes</taxon>
        <taxon>ecological metagenomes</taxon>
    </lineage>
</organism>
<dbReference type="PANTHER" id="PTHR43025:SF3">
    <property type="entry name" value="MONOGALACTOSYLDIACYLGLYCEROL SYNTHASE 1, CHLOROPLASTIC"/>
    <property type="match status" value="1"/>
</dbReference>
<dbReference type="SUPFAM" id="SSF53756">
    <property type="entry name" value="UDP-Glycosyltransferase/glycogen phosphorylase"/>
    <property type="match status" value="1"/>
</dbReference>